<protein>
    <submittedName>
        <fullName evidence="6">LrgB family protein</fullName>
    </submittedName>
</protein>
<sequence length="255" mass="26511">MTDIGVVQSAADAGVTGIAAASNEGLAALWSGQPLFGLAVSVLFYVGGLGLHRRFPSIHPLFTSSAGIIVLLLALGVPYEAYQAGGEWLTLVLGPATVALGVPLYKYWSRIRQEAWAVCVGICAGAIVAIVMAALFVWLLGGSRELILTMMPKSTSSPIAIELSRLIGGNPSFTAVLTVLTGLLGSMFGRAFLRLIGVRDPLAIGIAVGVAAHGIGTAKLIRQYEDEGSYSAFAMALTGIVTGLLFVPIVLWLQG</sequence>
<dbReference type="EMBL" id="JBHLWN010000067">
    <property type="protein sequence ID" value="MFC0213942.1"/>
    <property type="molecule type" value="Genomic_DNA"/>
</dbReference>
<evidence type="ECO:0000256" key="1">
    <source>
        <dbReference type="ARBA" id="ARBA00004141"/>
    </source>
</evidence>
<feature type="transmembrane region" description="Helical" evidence="5">
    <location>
        <begin position="58"/>
        <end position="76"/>
    </location>
</feature>
<reference evidence="6 7" key="1">
    <citation type="submission" date="2024-09" db="EMBL/GenBank/DDBJ databases">
        <authorList>
            <person name="Sun Q."/>
            <person name="Mori K."/>
        </authorList>
    </citation>
    <scope>NUCLEOTIDE SEQUENCE [LARGE SCALE GENOMIC DNA]</scope>
    <source>
        <strain evidence="6 7">CCM 7759</strain>
    </source>
</reference>
<dbReference type="RefSeq" id="WP_377471271.1">
    <property type="nucleotide sequence ID" value="NZ_JBHLWN010000067.1"/>
</dbReference>
<feature type="transmembrane region" description="Helical" evidence="5">
    <location>
        <begin position="34"/>
        <end position="51"/>
    </location>
</feature>
<proteinExistence type="predicted"/>
<dbReference type="PANTHER" id="PTHR30249:SF0">
    <property type="entry name" value="PLASTIDAL GLYCOLATE_GLYCERATE TRANSLOCATOR 1, CHLOROPLASTIC"/>
    <property type="match status" value="1"/>
</dbReference>
<feature type="transmembrane region" description="Helical" evidence="5">
    <location>
        <begin position="115"/>
        <end position="141"/>
    </location>
</feature>
<organism evidence="6 7">
    <name type="scientific">Paenibacillus chartarius</name>
    <dbReference type="NCBI Taxonomy" id="747481"/>
    <lineage>
        <taxon>Bacteria</taxon>
        <taxon>Bacillati</taxon>
        <taxon>Bacillota</taxon>
        <taxon>Bacilli</taxon>
        <taxon>Bacillales</taxon>
        <taxon>Paenibacillaceae</taxon>
        <taxon>Paenibacillus</taxon>
    </lineage>
</organism>
<comment type="subcellular location">
    <subcellularLocation>
        <location evidence="1">Membrane</location>
        <topology evidence="1">Multi-pass membrane protein</topology>
    </subcellularLocation>
</comment>
<dbReference type="InterPro" id="IPR007300">
    <property type="entry name" value="CidB/LrgB"/>
</dbReference>
<keyword evidence="2 5" id="KW-0812">Transmembrane</keyword>
<gene>
    <name evidence="6" type="ORF">ACFFK0_16035</name>
</gene>
<evidence type="ECO:0000256" key="2">
    <source>
        <dbReference type="ARBA" id="ARBA00022692"/>
    </source>
</evidence>
<dbReference type="PANTHER" id="PTHR30249">
    <property type="entry name" value="PUTATIVE SEROTONIN TRANSPORTER"/>
    <property type="match status" value="1"/>
</dbReference>
<keyword evidence="3 5" id="KW-1133">Transmembrane helix</keyword>
<keyword evidence="7" id="KW-1185">Reference proteome</keyword>
<comment type="caution">
    <text evidence="6">The sequence shown here is derived from an EMBL/GenBank/DDBJ whole genome shotgun (WGS) entry which is preliminary data.</text>
</comment>
<dbReference type="Proteomes" id="UP001589776">
    <property type="component" value="Unassembled WGS sequence"/>
</dbReference>
<accession>A0ABV6DMW3</accession>
<feature type="transmembrane region" description="Helical" evidence="5">
    <location>
        <begin position="173"/>
        <end position="193"/>
    </location>
</feature>
<evidence type="ECO:0000256" key="5">
    <source>
        <dbReference type="SAM" id="Phobius"/>
    </source>
</evidence>
<evidence type="ECO:0000256" key="4">
    <source>
        <dbReference type="ARBA" id="ARBA00023136"/>
    </source>
</evidence>
<name>A0ABV6DMW3_9BACL</name>
<dbReference type="Pfam" id="PF04172">
    <property type="entry name" value="LrgB"/>
    <property type="match status" value="1"/>
</dbReference>
<feature type="transmembrane region" description="Helical" evidence="5">
    <location>
        <begin position="202"/>
        <end position="221"/>
    </location>
</feature>
<feature type="transmembrane region" description="Helical" evidence="5">
    <location>
        <begin position="88"/>
        <end position="108"/>
    </location>
</feature>
<evidence type="ECO:0000256" key="3">
    <source>
        <dbReference type="ARBA" id="ARBA00022989"/>
    </source>
</evidence>
<keyword evidence="4 5" id="KW-0472">Membrane</keyword>
<evidence type="ECO:0000313" key="7">
    <source>
        <dbReference type="Proteomes" id="UP001589776"/>
    </source>
</evidence>
<feature type="transmembrane region" description="Helical" evidence="5">
    <location>
        <begin position="233"/>
        <end position="253"/>
    </location>
</feature>
<evidence type="ECO:0000313" key="6">
    <source>
        <dbReference type="EMBL" id="MFC0213942.1"/>
    </source>
</evidence>